<name>A0AAV4XF83_CAEEX</name>
<evidence type="ECO:0000313" key="3">
    <source>
        <dbReference type="Proteomes" id="UP001054945"/>
    </source>
</evidence>
<reference evidence="2 3" key="1">
    <citation type="submission" date="2021-06" db="EMBL/GenBank/DDBJ databases">
        <title>Caerostris extrusa draft genome.</title>
        <authorList>
            <person name="Kono N."/>
            <person name="Arakawa K."/>
        </authorList>
    </citation>
    <scope>NUCLEOTIDE SEQUENCE [LARGE SCALE GENOMIC DNA]</scope>
</reference>
<organism evidence="2 3">
    <name type="scientific">Caerostris extrusa</name>
    <name type="common">Bark spider</name>
    <name type="synonym">Caerostris bankana</name>
    <dbReference type="NCBI Taxonomy" id="172846"/>
    <lineage>
        <taxon>Eukaryota</taxon>
        <taxon>Metazoa</taxon>
        <taxon>Ecdysozoa</taxon>
        <taxon>Arthropoda</taxon>
        <taxon>Chelicerata</taxon>
        <taxon>Arachnida</taxon>
        <taxon>Araneae</taxon>
        <taxon>Araneomorphae</taxon>
        <taxon>Entelegynae</taxon>
        <taxon>Araneoidea</taxon>
        <taxon>Araneidae</taxon>
        <taxon>Caerostris</taxon>
    </lineage>
</organism>
<proteinExistence type="predicted"/>
<sequence>MLSFKKTTTSIAVTRTPYGLPSLCRGLNHLLKMVKTLRSILKAWREVRIIAGLSVFNIPPKLSGDSVTGQSATAEAPTSEKEADTCLKRRTPLITRTDHRPSPQRESPKRSVNSIESGRSADPFVRRGDCGQRVVSHYDQ</sequence>
<protein>
    <submittedName>
        <fullName evidence="2">Uncharacterized protein</fullName>
    </submittedName>
</protein>
<dbReference type="AlphaFoldDB" id="A0AAV4XF83"/>
<keyword evidence="3" id="KW-1185">Reference proteome</keyword>
<feature type="compositionally biased region" description="Basic and acidic residues" evidence="1">
    <location>
        <begin position="124"/>
        <end position="140"/>
    </location>
</feature>
<dbReference type="Proteomes" id="UP001054945">
    <property type="component" value="Unassembled WGS sequence"/>
</dbReference>
<accession>A0AAV4XF83</accession>
<gene>
    <name evidence="2" type="ORF">CEXT_399071</name>
</gene>
<feature type="region of interest" description="Disordered" evidence="1">
    <location>
        <begin position="59"/>
        <end position="140"/>
    </location>
</feature>
<comment type="caution">
    <text evidence="2">The sequence shown here is derived from an EMBL/GenBank/DDBJ whole genome shotgun (WGS) entry which is preliminary data.</text>
</comment>
<dbReference type="EMBL" id="BPLR01017571">
    <property type="protein sequence ID" value="GIY92655.1"/>
    <property type="molecule type" value="Genomic_DNA"/>
</dbReference>
<evidence type="ECO:0000313" key="2">
    <source>
        <dbReference type="EMBL" id="GIY92655.1"/>
    </source>
</evidence>
<evidence type="ECO:0000256" key="1">
    <source>
        <dbReference type="SAM" id="MobiDB-lite"/>
    </source>
</evidence>
<feature type="compositionally biased region" description="Basic and acidic residues" evidence="1">
    <location>
        <begin position="78"/>
        <end position="87"/>
    </location>
</feature>
<feature type="compositionally biased region" description="Basic and acidic residues" evidence="1">
    <location>
        <begin position="96"/>
        <end position="109"/>
    </location>
</feature>